<gene>
    <name evidence="1" type="ORF">BINO364_LOCUS11186</name>
</gene>
<evidence type="ECO:0008006" key="3">
    <source>
        <dbReference type="Google" id="ProtNLM"/>
    </source>
</evidence>
<dbReference type="Proteomes" id="UP000838878">
    <property type="component" value="Chromosome 5"/>
</dbReference>
<accession>A0A8J9UTI3</accession>
<evidence type="ECO:0000313" key="2">
    <source>
        <dbReference type="Proteomes" id="UP000838878"/>
    </source>
</evidence>
<organism evidence="1 2">
    <name type="scientific">Brenthis ino</name>
    <name type="common">lesser marbled fritillary</name>
    <dbReference type="NCBI Taxonomy" id="405034"/>
    <lineage>
        <taxon>Eukaryota</taxon>
        <taxon>Metazoa</taxon>
        <taxon>Ecdysozoa</taxon>
        <taxon>Arthropoda</taxon>
        <taxon>Hexapoda</taxon>
        <taxon>Insecta</taxon>
        <taxon>Pterygota</taxon>
        <taxon>Neoptera</taxon>
        <taxon>Endopterygota</taxon>
        <taxon>Lepidoptera</taxon>
        <taxon>Glossata</taxon>
        <taxon>Ditrysia</taxon>
        <taxon>Papilionoidea</taxon>
        <taxon>Nymphalidae</taxon>
        <taxon>Heliconiinae</taxon>
        <taxon>Argynnini</taxon>
        <taxon>Brenthis</taxon>
    </lineage>
</organism>
<dbReference type="EMBL" id="OV170225">
    <property type="protein sequence ID" value="CAH0725617.1"/>
    <property type="molecule type" value="Genomic_DNA"/>
</dbReference>
<evidence type="ECO:0000313" key="1">
    <source>
        <dbReference type="EMBL" id="CAH0725617.1"/>
    </source>
</evidence>
<dbReference type="OrthoDB" id="6492514at2759"/>
<sequence length="177" mass="20217">MPIGKLEPFDLNSKQWPAYIRRVKQYIILNEIKDELQVPLLITVVGETTYSLMCGLCSPTYPESRSFVDLVKLVSDHLQPQRFEIAERHVFRLRRQRVGEPLSEYLQNLKHLATTCNFGTMLEENLRDQFVSGLVNEAMRSRIFRGSGAGSGTRGCREARGGERRNGCADIGLRCKR</sequence>
<name>A0A8J9UTI3_9NEOP</name>
<dbReference type="AlphaFoldDB" id="A0A8J9UTI3"/>
<reference evidence="1" key="1">
    <citation type="submission" date="2021-12" db="EMBL/GenBank/DDBJ databases">
        <authorList>
            <person name="Martin H S."/>
        </authorList>
    </citation>
    <scope>NUCLEOTIDE SEQUENCE</scope>
</reference>
<keyword evidence="2" id="KW-1185">Reference proteome</keyword>
<dbReference type="PANTHER" id="PTHR33198:SF19">
    <property type="entry name" value="CCHC-TYPE DOMAIN-CONTAINING PROTEIN"/>
    <property type="match status" value="1"/>
</dbReference>
<protein>
    <recommendedName>
        <fullName evidence="3">Retrotransposon gag domain-containing protein</fullName>
    </recommendedName>
</protein>
<feature type="non-terminal residue" evidence="1">
    <location>
        <position position="177"/>
    </location>
</feature>
<dbReference type="PANTHER" id="PTHR33198">
    <property type="entry name" value="ANK_REP_REGION DOMAIN-CONTAINING PROTEIN-RELATED"/>
    <property type="match status" value="1"/>
</dbReference>
<proteinExistence type="predicted"/>